<sequence length="242" mass="28193">MTAAYMYQTDFQTRNHLRSQNDLKVVVDAEKHQFSKLKNLEILTLGNNQIIRPIPSWLGTLPRLLCLDLLSRLVYEPNIASQVENTSYEFELPIFSGVLTNPSFQWRKLSFFGASIDLSNNNIDASSPVDSSLQQLLRRHSRPNIQTQELREFGYLRESFCGPNKGIDEDDRNNMDNGRHQLPWFYIFTALGFIVEFRGVCGSLIINKTWRSAFFQFIDNVQHKLYVMILVRINMIKRRLRG</sequence>
<evidence type="ECO:0000313" key="10">
    <source>
        <dbReference type="Proteomes" id="UP000006882"/>
    </source>
</evidence>
<dbReference type="Proteomes" id="UP000006882">
    <property type="component" value="Chromosome G4"/>
</dbReference>
<comment type="subcellular location">
    <subcellularLocation>
        <location evidence="1">Membrane</location>
        <topology evidence="1">Single-pass type I membrane protein</topology>
    </subcellularLocation>
</comment>
<evidence type="ECO:0000256" key="7">
    <source>
        <dbReference type="ARBA" id="ARBA00023180"/>
    </source>
</evidence>
<evidence type="ECO:0000256" key="3">
    <source>
        <dbReference type="ARBA" id="ARBA00022729"/>
    </source>
</evidence>
<dbReference type="PANTHER" id="PTHR48063:SF98">
    <property type="entry name" value="LRR RECEPTOR-LIKE SERINE_THREONINE-PROTEIN KINASE FLS2"/>
    <property type="match status" value="1"/>
</dbReference>
<dbReference type="EMBL" id="CM007654">
    <property type="protein sequence ID" value="ONI12425.1"/>
    <property type="molecule type" value="Genomic_DNA"/>
</dbReference>
<accession>A0A251PPR0</accession>
<organism evidence="9 10">
    <name type="scientific">Prunus persica</name>
    <name type="common">Peach</name>
    <name type="synonym">Amygdalus persica</name>
    <dbReference type="NCBI Taxonomy" id="3760"/>
    <lineage>
        <taxon>Eukaryota</taxon>
        <taxon>Viridiplantae</taxon>
        <taxon>Streptophyta</taxon>
        <taxon>Embryophyta</taxon>
        <taxon>Tracheophyta</taxon>
        <taxon>Spermatophyta</taxon>
        <taxon>Magnoliopsida</taxon>
        <taxon>eudicotyledons</taxon>
        <taxon>Gunneridae</taxon>
        <taxon>Pentapetalae</taxon>
        <taxon>rosids</taxon>
        <taxon>fabids</taxon>
        <taxon>Rosales</taxon>
        <taxon>Rosaceae</taxon>
        <taxon>Amygdaloideae</taxon>
        <taxon>Amygdaleae</taxon>
        <taxon>Prunus</taxon>
    </lineage>
</organism>
<feature type="transmembrane region" description="Helical" evidence="8">
    <location>
        <begin position="184"/>
        <end position="206"/>
    </location>
</feature>
<name>A0A251PPR0_PRUPE</name>
<reference evidence="9 10" key="1">
    <citation type="journal article" date="2013" name="Nat. Genet.">
        <title>The high-quality draft genome of peach (Prunus persica) identifies unique patterns of genetic diversity, domestication and genome evolution.</title>
        <authorList>
            <consortium name="International Peach Genome Initiative"/>
            <person name="Verde I."/>
            <person name="Abbott A.G."/>
            <person name="Scalabrin S."/>
            <person name="Jung S."/>
            <person name="Shu S."/>
            <person name="Marroni F."/>
            <person name="Zhebentyayeva T."/>
            <person name="Dettori M.T."/>
            <person name="Grimwood J."/>
            <person name="Cattonaro F."/>
            <person name="Zuccolo A."/>
            <person name="Rossini L."/>
            <person name="Jenkins J."/>
            <person name="Vendramin E."/>
            <person name="Meisel L.A."/>
            <person name="Decroocq V."/>
            <person name="Sosinski B."/>
            <person name="Prochnik S."/>
            <person name="Mitros T."/>
            <person name="Policriti A."/>
            <person name="Cipriani G."/>
            <person name="Dondini L."/>
            <person name="Ficklin S."/>
            <person name="Goodstein D.M."/>
            <person name="Xuan P."/>
            <person name="Del Fabbro C."/>
            <person name="Aramini V."/>
            <person name="Copetti D."/>
            <person name="Gonzalez S."/>
            <person name="Horner D.S."/>
            <person name="Falchi R."/>
            <person name="Lucas S."/>
            <person name="Mica E."/>
            <person name="Maldonado J."/>
            <person name="Lazzari B."/>
            <person name="Bielenberg D."/>
            <person name="Pirona R."/>
            <person name="Miculan M."/>
            <person name="Barakat A."/>
            <person name="Testolin R."/>
            <person name="Stella A."/>
            <person name="Tartarini S."/>
            <person name="Tonutti P."/>
            <person name="Arus P."/>
            <person name="Orellana A."/>
            <person name="Wells C."/>
            <person name="Main D."/>
            <person name="Vizzotto G."/>
            <person name="Silva H."/>
            <person name="Salamini F."/>
            <person name="Schmutz J."/>
            <person name="Morgante M."/>
            <person name="Rokhsar D.S."/>
        </authorList>
    </citation>
    <scope>NUCLEOTIDE SEQUENCE [LARGE SCALE GENOMIC DNA]</scope>
    <source>
        <strain evidence="10">cv. Nemared</strain>
    </source>
</reference>
<evidence type="ECO:0000313" key="9">
    <source>
        <dbReference type="EMBL" id="ONI12425.1"/>
    </source>
</evidence>
<dbReference type="SUPFAM" id="SSF52058">
    <property type="entry name" value="L domain-like"/>
    <property type="match status" value="1"/>
</dbReference>
<keyword evidence="2 8" id="KW-0812">Transmembrane</keyword>
<keyword evidence="6" id="KW-0675">Receptor</keyword>
<dbReference type="InterPro" id="IPR032675">
    <property type="entry name" value="LRR_dom_sf"/>
</dbReference>
<dbReference type="Gene3D" id="3.80.10.10">
    <property type="entry name" value="Ribonuclease Inhibitor"/>
    <property type="match status" value="1"/>
</dbReference>
<keyword evidence="5 8" id="KW-0472">Membrane</keyword>
<proteinExistence type="predicted"/>
<dbReference type="Gramene" id="ONI12425">
    <property type="protein sequence ID" value="ONI12425"/>
    <property type="gene ID" value="PRUPE_4G164200"/>
</dbReference>
<dbReference type="AlphaFoldDB" id="A0A251PPR0"/>
<dbReference type="InterPro" id="IPR046956">
    <property type="entry name" value="RLP23-like"/>
</dbReference>
<keyword evidence="3" id="KW-0732">Signal</keyword>
<evidence type="ECO:0000256" key="5">
    <source>
        <dbReference type="ARBA" id="ARBA00023136"/>
    </source>
</evidence>
<protein>
    <submittedName>
        <fullName evidence="9">Uncharacterized protein</fullName>
    </submittedName>
</protein>
<evidence type="ECO:0000256" key="4">
    <source>
        <dbReference type="ARBA" id="ARBA00022989"/>
    </source>
</evidence>
<keyword evidence="10" id="KW-1185">Reference proteome</keyword>
<dbReference type="GO" id="GO:0016020">
    <property type="term" value="C:membrane"/>
    <property type="evidence" value="ECO:0007669"/>
    <property type="project" value="UniProtKB-SubCell"/>
</dbReference>
<evidence type="ECO:0000256" key="1">
    <source>
        <dbReference type="ARBA" id="ARBA00004479"/>
    </source>
</evidence>
<dbReference type="PANTHER" id="PTHR48063">
    <property type="entry name" value="LRR RECEPTOR-LIKE KINASE"/>
    <property type="match status" value="1"/>
</dbReference>
<keyword evidence="7" id="KW-0325">Glycoprotein</keyword>
<evidence type="ECO:0000256" key="2">
    <source>
        <dbReference type="ARBA" id="ARBA00022692"/>
    </source>
</evidence>
<dbReference type="InterPro" id="IPR001611">
    <property type="entry name" value="Leu-rich_rpt"/>
</dbReference>
<evidence type="ECO:0000256" key="8">
    <source>
        <dbReference type="SAM" id="Phobius"/>
    </source>
</evidence>
<gene>
    <name evidence="9" type="ORF">PRUPE_4G164200</name>
</gene>
<dbReference type="Pfam" id="PF00560">
    <property type="entry name" value="LRR_1"/>
    <property type="match status" value="1"/>
</dbReference>
<evidence type="ECO:0000256" key="6">
    <source>
        <dbReference type="ARBA" id="ARBA00023170"/>
    </source>
</evidence>
<keyword evidence="4 8" id="KW-1133">Transmembrane helix</keyword>